<dbReference type="Proteomes" id="UP000027746">
    <property type="component" value="Unassembled WGS sequence"/>
</dbReference>
<evidence type="ECO:0000256" key="1">
    <source>
        <dbReference type="ARBA" id="ARBA00022741"/>
    </source>
</evidence>
<dbReference type="EMBL" id="JAMD01000021">
    <property type="protein sequence ID" value="KEJ93972.1"/>
    <property type="molecule type" value="Genomic_DNA"/>
</dbReference>
<keyword evidence="4" id="KW-1185">Reference proteome</keyword>
<keyword evidence="1" id="KW-0547">Nucleotide-binding</keyword>
<proteinExistence type="predicted"/>
<feature type="domain" description="Acb2/Tad1 hairpin" evidence="2">
    <location>
        <begin position="5"/>
        <end position="58"/>
    </location>
</feature>
<sequence length="62" mass="6611">MSVTDTKFNPSGDPAIHAIKTKANELTAEIENLPPSRRRAVALTQLETASMWAVKAAACGDD</sequence>
<dbReference type="OrthoDB" id="9971050at2"/>
<dbReference type="RefSeq" id="WP_051694675.1">
    <property type="nucleotide sequence ID" value="NZ_FQVP01000008.1"/>
</dbReference>
<dbReference type="Pfam" id="PF24729">
    <property type="entry name" value="Acb2_Tad1_hairpin"/>
    <property type="match status" value="1"/>
</dbReference>
<dbReference type="GO" id="GO:0000166">
    <property type="term" value="F:nucleotide binding"/>
    <property type="evidence" value="ECO:0007669"/>
    <property type="project" value="UniProtKB-KW"/>
</dbReference>
<evidence type="ECO:0000259" key="2">
    <source>
        <dbReference type="Pfam" id="PF24729"/>
    </source>
</evidence>
<evidence type="ECO:0000313" key="4">
    <source>
        <dbReference type="Proteomes" id="UP000027746"/>
    </source>
</evidence>
<organism evidence="3 4">
    <name type="scientific">Pseudosulfitobacter pseudonitzschiae</name>
    <dbReference type="NCBI Taxonomy" id="1402135"/>
    <lineage>
        <taxon>Bacteria</taxon>
        <taxon>Pseudomonadati</taxon>
        <taxon>Pseudomonadota</taxon>
        <taxon>Alphaproteobacteria</taxon>
        <taxon>Rhodobacterales</taxon>
        <taxon>Roseobacteraceae</taxon>
        <taxon>Pseudosulfitobacter</taxon>
    </lineage>
</organism>
<evidence type="ECO:0000313" key="3">
    <source>
        <dbReference type="EMBL" id="KEJ93972.1"/>
    </source>
</evidence>
<reference evidence="3 4" key="1">
    <citation type="submission" date="2014-01" db="EMBL/GenBank/DDBJ databases">
        <title>Sulfitobacter sp. H3 (MCCC 1A00686) Genome Sequencing.</title>
        <authorList>
            <person name="Lai Q."/>
            <person name="Hong Z."/>
        </authorList>
    </citation>
    <scope>NUCLEOTIDE SEQUENCE [LARGE SCALE GENOMIC DNA]</scope>
    <source>
        <strain evidence="3 4">H3</strain>
    </source>
</reference>
<gene>
    <name evidence="3" type="ORF">SUH3_11925</name>
</gene>
<protein>
    <recommendedName>
        <fullName evidence="2">Acb2/Tad1 hairpin domain-containing protein</fullName>
    </recommendedName>
</protein>
<accession>A0A073J8D9</accession>
<comment type="caution">
    <text evidence="3">The sequence shown here is derived from an EMBL/GenBank/DDBJ whole genome shotgun (WGS) entry which is preliminary data.</text>
</comment>
<name>A0A073J8D9_9RHOB</name>
<dbReference type="AlphaFoldDB" id="A0A073J8D9"/>
<dbReference type="InterPro" id="IPR056098">
    <property type="entry name" value="Acb2/Tad1_hairpin"/>
</dbReference>